<comment type="caution">
    <text evidence="3">The sequence shown here is derived from an EMBL/GenBank/DDBJ whole genome shotgun (WGS) entry which is preliminary data.</text>
</comment>
<accession>A0AA41DBE3</accession>
<evidence type="ECO:0000259" key="1">
    <source>
        <dbReference type="PROSITE" id="PS51704"/>
    </source>
</evidence>
<keyword evidence="4" id="KW-1185">Reference proteome</keyword>
<keyword evidence="2" id="KW-0378">Hydrolase</keyword>
<dbReference type="PANTHER" id="PTHR43805">
    <property type="entry name" value="GLYCEROPHOSPHORYL DIESTER PHOSPHODIESTERASE"/>
    <property type="match status" value="1"/>
</dbReference>
<dbReference type="Pfam" id="PF03009">
    <property type="entry name" value="GDPD"/>
    <property type="match status" value="1"/>
</dbReference>
<dbReference type="Proteomes" id="UP000584663">
    <property type="component" value="Unassembled WGS sequence"/>
</dbReference>
<dbReference type="AlphaFoldDB" id="A0AA41DBE3"/>
<dbReference type="InterPro" id="IPR030395">
    <property type="entry name" value="GP_PDE_dom"/>
</dbReference>
<evidence type="ECO:0000313" key="5">
    <source>
        <dbReference type="Proteomes" id="UP000704529"/>
    </source>
</evidence>
<sequence length="331" mass="37345">MRRRVIVGLAVTTTVGGLYLWNASWLAPAPQGRPLVEAHRGIHQTFDRTDLTRQECTATRMRPPTNPYLENTIGSMQASFRAGADEVEIDVHPTTDGEFAVFHDWTLECRTNGKGVTRQQRMAYLRTLDLGYGYTADGGKTHQFRGKFVGQMKTLHEILTAFPDKSFLINVKSDDPSEVDALVAYLRARNHPTDRRLRVVASDTVLDRLAVVAPQARRWSVRRTKSCSIRYIVFGWTGYIPESCRHGFIGVPINGRWAFWGWPNRFLQRMRDADVEVVIAGPMGNKSGDPGLTDPVQLDAVPQQYNGRLLTDDVERIGPAVLKRWPLQATR</sequence>
<dbReference type="PROSITE" id="PS51704">
    <property type="entry name" value="GP_PDE"/>
    <property type="match status" value="1"/>
</dbReference>
<dbReference type="PANTHER" id="PTHR43805:SF1">
    <property type="entry name" value="GP-PDE DOMAIN-CONTAINING PROTEIN"/>
    <property type="match status" value="1"/>
</dbReference>
<dbReference type="Gene3D" id="3.20.20.190">
    <property type="entry name" value="Phosphatidylinositol (PI) phosphodiesterase"/>
    <property type="match status" value="1"/>
</dbReference>
<gene>
    <name evidence="2" type="ORF">GGQ89_001263</name>
    <name evidence="3" type="ORF">JYA60_13890</name>
</gene>
<dbReference type="Proteomes" id="UP000704529">
    <property type="component" value="Unassembled WGS sequence"/>
</dbReference>
<reference evidence="3" key="2">
    <citation type="submission" date="2021-01" db="EMBL/GenBank/DDBJ databases">
        <title>Genome Sequencing of Type Strains.</title>
        <authorList>
            <person name="Lemaire J.F."/>
            <person name="Inderbitzin P."/>
            <person name="Collins S.B."/>
            <person name="Wespe N."/>
            <person name="Knight-Connoni V."/>
        </authorList>
    </citation>
    <scope>NUCLEOTIDE SEQUENCE</scope>
    <source>
        <strain evidence="3">DSM 14562</strain>
    </source>
</reference>
<organism evidence="3 5">
    <name type="scientific">Sphingomonas yabuuchiae</name>
    <dbReference type="NCBI Taxonomy" id="172044"/>
    <lineage>
        <taxon>Bacteria</taxon>
        <taxon>Pseudomonadati</taxon>
        <taxon>Pseudomonadota</taxon>
        <taxon>Alphaproteobacteria</taxon>
        <taxon>Sphingomonadales</taxon>
        <taxon>Sphingomonadaceae</taxon>
        <taxon>Sphingomonas</taxon>
    </lineage>
</organism>
<dbReference type="GO" id="GO:0008889">
    <property type="term" value="F:glycerophosphodiester phosphodiesterase activity"/>
    <property type="evidence" value="ECO:0007669"/>
    <property type="project" value="UniProtKB-EC"/>
</dbReference>
<reference evidence="2 4" key="1">
    <citation type="submission" date="2020-08" db="EMBL/GenBank/DDBJ databases">
        <title>Genomic Encyclopedia of Type Strains, Phase IV (KMG-IV): sequencing the most valuable type-strain genomes for metagenomic binning, comparative biology and taxonomic classification.</title>
        <authorList>
            <person name="Goeker M."/>
        </authorList>
    </citation>
    <scope>NUCLEOTIDE SEQUENCE [LARGE SCALE GENOMIC DNA]</scope>
    <source>
        <strain evidence="2 4">DSM 14562</strain>
    </source>
</reference>
<proteinExistence type="predicted"/>
<feature type="domain" description="GP-PDE" evidence="1">
    <location>
        <begin position="54"/>
        <end position="321"/>
    </location>
</feature>
<evidence type="ECO:0000313" key="4">
    <source>
        <dbReference type="Proteomes" id="UP000584663"/>
    </source>
</evidence>
<name>A0AA41DBE3_9SPHN</name>
<dbReference type="EMBL" id="JACHNX010000003">
    <property type="protein sequence ID" value="MBB4609056.1"/>
    <property type="molecule type" value="Genomic_DNA"/>
</dbReference>
<dbReference type="InterPro" id="IPR017946">
    <property type="entry name" value="PLC-like_Pdiesterase_TIM-brl"/>
</dbReference>
<evidence type="ECO:0000313" key="3">
    <source>
        <dbReference type="EMBL" id="MBN3559318.1"/>
    </source>
</evidence>
<dbReference type="GO" id="GO:0006629">
    <property type="term" value="P:lipid metabolic process"/>
    <property type="evidence" value="ECO:0007669"/>
    <property type="project" value="InterPro"/>
</dbReference>
<dbReference type="EC" id="3.1.4.46" evidence="2"/>
<protein>
    <submittedName>
        <fullName evidence="3">Glycerophosphodiester phosphodiesterase</fullName>
    </submittedName>
    <submittedName>
        <fullName evidence="2">Glycerophosphoryl diester phosphodiesterase</fullName>
        <ecNumber evidence="2">3.1.4.46</ecNumber>
    </submittedName>
</protein>
<dbReference type="EMBL" id="JAFHKU010000132">
    <property type="protein sequence ID" value="MBN3559318.1"/>
    <property type="molecule type" value="Genomic_DNA"/>
</dbReference>
<dbReference type="RefSeq" id="WP_184104945.1">
    <property type="nucleotide sequence ID" value="NZ_JACHNX010000003.1"/>
</dbReference>
<evidence type="ECO:0000313" key="2">
    <source>
        <dbReference type="EMBL" id="MBB4609056.1"/>
    </source>
</evidence>
<dbReference type="SUPFAM" id="SSF51695">
    <property type="entry name" value="PLC-like phosphodiesterases"/>
    <property type="match status" value="1"/>
</dbReference>